<feature type="domain" description="G-protein coupled receptors family 1 profile" evidence="15">
    <location>
        <begin position="60"/>
        <end position="332"/>
    </location>
</feature>
<dbReference type="PRINTS" id="PR00237">
    <property type="entry name" value="GPCRRHODOPSN"/>
</dbReference>
<feature type="compositionally biased region" description="Polar residues" evidence="13">
    <location>
        <begin position="421"/>
        <end position="435"/>
    </location>
</feature>
<feature type="transmembrane region" description="Helical" evidence="14">
    <location>
        <begin position="270"/>
        <end position="288"/>
    </location>
</feature>
<organism evidence="17">
    <name type="scientific">Neodiprion lecontei</name>
    <name type="common">Redheaded pine sawfly</name>
    <dbReference type="NCBI Taxonomy" id="441921"/>
    <lineage>
        <taxon>Eukaryota</taxon>
        <taxon>Metazoa</taxon>
        <taxon>Ecdysozoa</taxon>
        <taxon>Arthropoda</taxon>
        <taxon>Hexapoda</taxon>
        <taxon>Insecta</taxon>
        <taxon>Pterygota</taxon>
        <taxon>Neoptera</taxon>
        <taxon>Endopterygota</taxon>
        <taxon>Hymenoptera</taxon>
        <taxon>Tenthredinoidea</taxon>
        <taxon>Diprionidae</taxon>
        <taxon>Diprioninae</taxon>
        <taxon>Neodiprion</taxon>
    </lineage>
</organism>
<feature type="transmembrane region" description="Helical" evidence="14">
    <location>
        <begin position="48"/>
        <end position="69"/>
    </location>
</feature>
<evidence type="ECO:0000256" key="11">
    <source>
        <dbReference type="ARBA" id="ARBA00023224"/>
    </source>
</evidence>
<dbReference type="PANTHER" id="PTHR24243">
    <property type="entry name" value="G-PROTEIN COUPLED RECEPTOR"/>
    <property type="match status" value="1"/>
</dbReference>
<evidence type="ECO:0000256" key="6">
    <source>
        <dbReference type="ARBA" id="ARBA00023040"/>
    </source>
</evidence>
<evidence type="ECO:0000313" key="16">
    <source>
        <dbReference type="Proteomes" id="UP000829291"/>
    </source>
</evidence>
<evidence type="ECO:0000256" key="1">
    <source>
        <dbReference type="ARBA" id="ARBA00004651"/>
    </source>
</evidence>
<feature type="transmembrane region" description="Helical" evidence="14">
    <location>
        <begin position="119"/>
        <end position="140"/>
    </location>
</feature>
<gene>
    <name evidence="17" type="primary">LOC107220538</name>
</gene>
<evidence type="ECO:0000256" key="13">
    <source>
        <dbReference type="SAM" id="MobiDB-lite"/>
    </source>
</evidence>
<dbReference type="RefSeq" id="XP_015514669.2">
    <property type="nucleotide sequence ID" value="XM_015659183.2"/>
</dbReference>
<evidence type="ECO:0000256" key="10">
    <source>
        <dbReference type="ARBA" id="ARBA00023180"/>
    </source>
</evidence>
<keyword evidence="9 12" id="KW-0675">Receptor</keyword>
<keyword evidence="7 14" id="KW-0472">Membrane</keyword>
<feature type="transmembrane region" description="Helical" evidence="14">
    <location>
        <begin position="313"/>
        <end position="334"/>
    </location>
</feature>
<reference evidence="17" key="1">
    <citation type="submission" date="2025-08" db="UniProtKB">
        <authorList>
            <consortium name="RefSeq"/>
        </authorList>
    </citation>
    <scope>IDENTIFICATION</scope>
    <source>
        <tissue evidence="17">Thorax and Abdomen</tissue>
    </source>
</reference>
<comment type="subcellular location">
    <subcellularLocation>
        <location evidence="1">Cell membrane</location>
        <topology evidence="1">Multi-pass membrane protein</topology>
    </subcellularLocation>
</comment>
<dbReference type="GO" id="GO:0005886">
    <property type="term" value="C:plasma membrane"/>
    <property type="evidence" value="ECO:0007669"/>
    <property type="project" value="UniProtKB-SubCell"/>
</dbReference>
<evidence type="ECO:0000256" key="5">
    <source>
        <dbReference type="ARBA" id="ARBA00022989"/>
    </source>
</evidence>
<dbReference type="OrthoDB" id="5962705at2759"/>
<dbReference type="Gene3D" id="1.20.1070.10">
    <property type="entry name" value="Rhodopsin 7-helix transmembrane proteins"/>
    <property type="match status" value="1"/>
</dbReference>
<dbReference type="KEGG" id="nlo:107220538"/>
<keyword evidence="4 12" id="KW-0812">Transmembrane</keyword>
<evidence type="ECO:0000256" key="14">
    <source>
        <dbReference type="SAM" id="Phobius"/>
    </source>
</evidence>
<feature type="region of interest" description="Disordered" evidence="13">
    <location>
        <begin position="396"/>
        <end position="456"/>
    </location>
</feature>
<feature type="transmembrane region" description="Helical" evidence="14">
    <location>
        <begin position="214"/>
        <end position="236"/>
    </location>
</feature>
<protein>
    <submittedName>
        <fullName evidence="17">Neuropeptides capa receptor</fullName>
    </submittedName>
</protein>
<keyword evidence="10" id="KW-0325">Glycoprotein</keyword>
<evidence type="ECO:0000256" key="3">
    <source>
        <dbReference type="ARBA" id="ARBA00022475"/>
    </source>
</evidence>
<accession>A0A6J0BIU5</accession>
<dbReference type="PANTHER" id="PTHR24243:SF107">
    <property type="entry name" value="NEUROPEPTIDES CAPA RECEPTOR"/>
    <property type="match status" value="1"/>
</dbReference>
<keyword evidence="11 12" id="KW-0807">Transducer</keyword>
<keyword evidence="6 12" id="KW-0297">G-protein coupled receptor</keyword>
<evidence type="ECO:0000256" key="12">
    <source>
        <dbReference type="RuleBase" id="RU000688"/>
    </source>
</evidence>
<dbReference type="InterPro" id="IPR017452">
    <property type="entry name" value="GPCR_Rhodpsn_7TM"/>
</dbReference>
<evidence type="ECO:0000256" key="8">
    <source>
        <dbReference type="ARBA" id="ARBA00023157"/>
    </source>
</evidence>
<keyword evidence="3" id="KW-1003">Cell membrane</keyword>
<evidence type="ECO:0000256" key="9">
    <source>
        <dbReference type="ARBA" id="ARBA00023170"/>
    </source>
</evidence>
<keyword evidence="8" id="KW-1015">Disulfide bond</keyword>
<sequence length="456" mass="50913">MYQVLMGNCSYVSDGLGDPITVDIFESHIVDCIGPKYLDLEFAIPMTLTYVTIFITGVFGNVMTCLVVIRNPTMQTATNYYLFSLAISDLTLLLLGLPNELSQFWRQYPWTLGLALCKLRAYVSEMSSYVSVLTIVAFSMERYLAICHPLHLHAMSGLKRPLRFILAAWLVGIICAIPFGVYMKINYLDYPPGSRNPLLESAVCAMLFLPDFPIYQLSCAIFFLVPMIVILVLYTAMGLQIRKTTRSTLGQNVDGVVHGEVRQIQSRRGVIRMLSAVVITFFLCWAPFHAQRVLYVYGVAENWKFYDKMKEQIFVTSGILYYFSATVNPILYNVMSAKYRTAFKELLCCCFGRANQSNRTITLNTYSLRQCNSSGSTQLTQLGSSKHPSSVRCTIHGTKKSSQMNSEKSGLPPSKGLDSAENGTNEPLLNSGSTVEENRNGRPPLQPSDSTASSNL</sequence>
<dbReference type="SUPFAM" id="SSF81321">
    <property type="entry name" value="Family A G protein-coupled receptor-like"/>
    <property type="match status" value="1"/>
</dbReference>
<evidence type="ECO:0000256" key="4">
    <source>
        <dbReference type="ARBA" id="ARBA00022692"/>
    </source>
</evidence>
<feature type="transmembrane region" description="Helical" evidence="14">
    <location>
        <begin position="81"/>
        <end position="99"/>
    </location>
</feature>
<evidence type="ECO:0000259" key="15">
    <source>
        <dbReference type="PROSITE" id="PS50262"/>
    </source>
</evidence>
<dbReference type="SMART" id="SM01381">
    <property type="entry name" value="7TM_GPCR_Srsx"/>
    <property type="match status" value="1"/>
</dbReference>
<evidence type="ECO:0000313" key="17">
    <source>
        <dbReference type="RefSeq" id="XP_015514669.2"/>
    </source>
</evidence>
<proteinExistence type="inferred from homology"/>
<feature type="compositionally biased region" description="Polar residues" evidence="13">
    <location>
        <begin position="447"/>
        <end position="456"/>
    </location>
</feature>
<evidence type="ECO:0000256" key="2">
    <source>
        <dbReference type="ARBA" id="ARBA00010663"/>
    </source>
</evidence>
<dbReference type="InterPro" id="IPR005390">
    <property type="entry name" value="NeuromedU_rcpt"/>
</dbReference>
<dbReference type="CDD" id="cd15134">
    <property type="entry name" value="7tmA_capaR"/>
    <property type="match status" value="1"/>
</dbReference>
<dbReference type="PRINTS" id="PR01565">
    <property type="entry name" value="NEUROMEDINUR"/>
</dbReference>
<evidence type="ECO:0000256" key="7">
    <source>
        <dbReference type="ARBA" id="ARBA00023136"/>
    </source>
</evidence>
<feature type="transmembrane region" description="Helical" evidence="14">
    <location>
        <begin position="161"/>
        <end position="183"/>
    </location>
</feature>
<dbReference type="PROSITE" id="PS00237">
    <property type="entry name" value="G_PROTEIN_RECEP_F1_1"/>
    <property type="match status" value="1"/>
</dbReference>
<dbReference type="GeneID" id="107220538"/>
<keyword evidence="17" id="KW-0527">Neuropeptide</keyword>
<dbReference type="PROSITE" id="PS50262">
    <property type="entry name" value="G_PROTEIN_RECEP_F1_2"/>
    <property type="match status" value="1"/>
</dbReference>
<comment type="similarity">
    <text evidence="2 12">Belongs to the G-protein coupled receptor 1 family.</text>
</comment>
<name>A0A6J0BIU5_NEOLC</name>
<dbReference type="Pfam" id="PF00001">
    <property type="entry name" value="7tm_1"/>
    <property type="match status" value="1"/>
</dbReference>
<keyword evidence="16" id="KW-1185">Reference proteome</keyword>
<dbReference type="Proteomes" id="UP000829291">
    <property type="component" value="Chromosome 1"/>
</dbReference>
<dbReference type="InterPro" id="IPR000276">
    <property type="entry name" value="GPCR_Rhodpsn"/>
</dbReference>
<dbReference type="GO" id="GO:0001607">
    <property type="term" value="F:neuromedin U receptor activity"/>
    <property type="evidence" value="ECO:0007669"/>
    <property type="project" value="InterPro"/>
</dbReference>
<dbReference type="AlphaFoldDB" id="A0A6J0BIU5"/>
<keyword evidence="5 14" id="KW-1133">Transmembrane helix</keyword>